<keyword evidence="2" id="KW-1185">Reference proteome</keyword>
<sequence>MLMAVAIEIIPPSKKEIIAPEPASAKAIPGRMNIPAPIIVPVPIAKVEKKPRLHPNLSVVSTDAIFFSACITGLSNR</sequence>
<dbReference type="AlphaFoldDB" id="A0A0E3QXR0"/>
<organism evidence="1 2">
    <name type="scientific">Methanosarcina barkeri MS</name>
    <dbReference type="NCBI Taxonomy" id="1434108"/>
    <lineage>
        <taxon>Archaea</taxon>
        <taxon>Methanobacteriati</taxon>
        <taxon>Methanobacteriota</taxon>
        <taxon>Stenosarchaea group</taxon>
        <taxon>Methanomicrobia</taxon>
        <taxon>Methanosarcinales</taxon>
        <taxon>Methanosarcinaceae</taxon>
        <taxon>Methanosarcina</taxon>
    </lineage>
</organism>
<evidence type="ECO:0000313" key="1">
    <source>
        <dbReference type="EMBL" id="AKB55632.1"/>
    </source>
</evidence>
<dbReference type="HOGENOM" id="CLU_2629692_0_0_2"/>
<evidence type="ECO:0000313" key="2">
    <source>
        <dbReference type="Proteomes" id="UP000033033"/>
    </source>
</evidence>
<reference evidence="1 2" key="1">
    <citation type="submission" date="2014-07" db="EMBL/GenBank/DDBJ databases">
        <title>Methanogenic archaea and the global carbon cycle.</title>
        <authorList>
            <person name="Henriksen J.R."/>
            <person name="Luke J."/>
            <person name="Reinhart S."/>
            <person name="Benedict M.N."/>
            <person name="Youngblut N.D."/>
            <person name="Metcalf M.E."/>
            <person name="Whitaker R.J."/>
            <person name="Metcalf W.W."/>
        </authorList>
    </citation>
    <scope>NUCLEOTIDE SEQUENCE [LARGE SCALE GENOMIC DNA]</scope>
    <source>
        <strain evidence="1 2">MS</strain>
    </source>
</reference>
<dbReference type="KEGG" id="mby:MSBRM_2634"/>
<protein>
    <submittedName>
        <fullName evidence="1">Uncharacterized protein</fullName>
    </submittedName>
</protein>
<gene>
    <name evidence="1" type="ORF">MSBRM_2634</name>
</gene>
<dbReference type="EMBL" id="CP009528">
    <property type="protein sequence ID" value="AKB55632.1"/>
    <property type="molecule type" value="Genomic_DNA"/>
</dbReference>
<proteinExistence type="predicted"/>
<dbReference type="Proteomes" id="UP000033033">
    <property type="component" value="Chromosome"/>
</dbReference>
<name>A0A0E3QXR0_METBA</name>
<accession>A0A0E3QXR0</accession>